<sequence>MRGRESFDGIRVLVVACLSPRMDRTEVSPDCSRVLGAPSTAPTELPKKDKGVTRTKIRLDAASGRISERRTSPVPLRHL</sequence>
<gene>
    <name evidence="2" type="ORF">K444DRAFT_323424</name>
</gene>
<accession>A0A2J6TKM5</accession>
<dbReference type="EMBL" id="KZ613780">
    <property type="protein sequence ID" value="PMD63570.1"/>
    <property type="molecule type" value="Genomic_DNA"/>
</dbReference>
<evidence type="ECO:0000313" key="2">
    <source>
        <dbReference type="EMBL" id="PMD63570.1"/>
    </source>
</evidence>
<protein>
    <submittedName>
        <fullName evidence="2">Uncharacterized protein</fullName>
    </submittedName>
</protein>
<reference evidence="2 3" key="1">
    <citation type="submission" date="2016-04" db="EMBL/GenBank/DDBJ databases">
        <title>A degradative enzymes factory behind the ericoid mycorrhizal symbiosis.</title>
        <authorList>
            <consortium name="DOE Joint Genome Institute"/>
            <person name="Martino E."/>
            <person name="Morin E."/>
            <person name="Grelet G."/>
            <person name="Kuo A."/>
            <person name="Kohler A."/>
            <person name="Daghino S."/>
            <person name="Barry K."/>
            <person name="Choi C."/>
            <person name="Cichocki N."/>
            <person name="Clum A."/>
            <person name="Copeland A."/>
            <person name="Hainaut M."/>
            <person name="Haridas S."/>
            <person name="Labutti K."/>
            <person name="Lindquist E."/>
            <person name="Lipzen A."/>
            <person name="Khouja H.-R."/>
            <person name="Murat C."/>
            <person name="Ohm R."/>
            <person name="Olson A."/>
            <person name="Spatafora J."/>
            <person name="Veneault-Fourrey C."/>
            <person name="Henrissat B."/>
            <person name="Grigoriev I."/>
            <person name="Martin F."/>
            <person name="Perotto S."/>
        </authorList>
    </citation>
    <scope>NUCLEOTIDE SEQUENCE [LARGE SCALE GENOMIC DNA]</scope>
    <source>
        <strain evidence="2 3">E</strain>
    </source>
</reference>
<evidence type="ECO:0000256" key="1">
    <source>
        <dbReference type="SAM" id="MobiDB-lite"/>
    </source>
</evidence>
<feature type="region of interest" description="Disordered" evidence="1">
    <location>
        <begin position="27"/>
        <end position="51"/>
    </location>
</feature>
<organism evidence="2 3">
    <name type="scientific">Hyaloscypha bicolor E</name>
    <dbReference type="NCBI Taxonomy" id="1095630"/>
    <lineage>
        <taxon>Eukaryota</taxon>
        <taxon>Fungi</taxon>
        <taxon>Dikarya</taxon>
        <taxon>Ascomycota</taxon>
        <taxon>Pezizomycotina</taxon>
        <taxon>Leotiomycetes</taxon>
        <taxon>Helotiales</taxon>
        <taxon>Hyaloscyphaceae</taxon>
        <taxon>Hyaloscypha</taxon>
        <taxon>Hyaloscypha bicolor</taxon>
    </lineage>
</organism>
<dbReference type="RefSeq" id="XP_024740474.1">
    <property type="nucleotide sequence ID" value="XM_024871895.1"/>
</dbReference>
<dbReference type="Proteomes" id="UP000235371">
    <property type="component" value="Unassembled WGS sequence"/>
</dbReference>
<evidence type="ECO:0000313" key="3">
    <source>
        <dbReference type="Proteomes" id="UP000235371"/>
    </source>
</evidence>
<proteinExistence type="predicted"/>
<name>A0A2J6TKM5_9HELO</name>
<dbReference type="GeneID" id="36579977"/>
<dbReference type="InParanoid" id="A0A2J6TKM5"/>
<feature type="region of interest" description="Disordered" evidence="1">
    <location>
        <begin position="60"/>
        <end position="79"/>
    </location>
</feature>
<dbReference type="AlphaFoldDB" id="A0A2J6TKM5"/>
<keyword evidence="3" id="KW-1185">Reference proteome</keyword>